<evidence type="ECO:0000256" key="2">
    <source>
        <dbReference type="ARBA" id="ARBA00022448"/>
    </source>
</evidence>
<protein>
    <submittedName>
        <fullName evidence="12">TonB-linked SusC/RagA family outer membrane protein</fullName>
    </submittedName>
</protein>
<dbReference type="Pfam" id="PF07715">
    <property type="entry name" value="Plug"/>
    <property type="match status" value="1"/>
</dbReference>
<evidence type="ECO:0000256" key="1">
    <source>
        <dbReference type="ARBA" id="ARBA00004571"/>
    </source>
</evidence>
<evidence type="ECO:0000256" key="3">
    <source>
        <dbReference type="ARBA" id="ARBA00022452"/>
    </source>
</evidence>
<dbReference type="Proteomes" id="UP000251545">
    <property type="component" value="Unassembled WGS sequence"/>
</dbReference>
<comment type="similarity">
    <text evidence="8 9">Belongs to the TonB-dependent receptor family.</text>
</comment>
<dbReference type="NCBIfam" id="TIGR04057">
    <property type="entry name" value="SusC_RagA_signa"/>
    <property type="match status" value="1"/>
</dbReference>
<dbReference type="Gene3D" id="2.170.130.10">
    <property type="entry name" value="TonB-dependent receptor, plug domain"/>
    <property type="match status" value="1"/>
</dbReference>
<comment type="caution">
    <text evidence="12">The sequence shown here is derived from an EMBL/GenBank/DDBJ whole genome shotgun (WGS) entry which is preliminary data.</text>
</comment>
<gene>
    <name evidence="12" type="ORF">CLV33_104155</name>
</gene>
<feature type="domain" description="TonB-dependent receptor-like beta-barrel" evidence="10">
    <location>
        <begin position="448"/>
        <end position="830"/>
    </location>
</feature>
<dbReference type="RefSeq" id="WP_105473556.1">
    <property type="nucleotide sequence ID" value="NZ_PVEO01000004.1"/>
</dbReference>
<keyword evidence="5 9" id="KW-0798">TonB box</keyword>
<dbReference type="InterPro" id="IPR008969">
    <property type="entry name" value="CarboxyPept-like_regulatory"/>
</dbReference>
<dbReference type="Gene3D" id="2.40.170.20">
    <property type="entry name" value="TonB-dependent receptor, beta-barrel domain"/>
    <property type="match status" value="1"/>
</dbReference>
<dbReference type="EMBL" id="PVEO01000004">
    <property type="protein sequence ID" value="PQV48948.1"/>
    <property type="molecule type" value="Genomic_DNA"/>
</dbReference>
<name>A0A362X0M4_9FLAO</name>
<reference evidence="12 13" key="1">
    <citation type="submission" date="2018-02" db="EMBL/GenBank/DDBJ databases">
        <title>Genomic Encyclopedia of Archaeal and Bacterial Type Strains, Phase II (KMG-II): from individual species to whole genera.</title>
        <authorList>
            <person name="Goeker M."/>
        </authorList>
    </citation>
    <scope>NUCLEOTIDE SEQUENCE [LARGE SCALE GENOMIC DNA]</scope>
    <source>
        <strain evidence="12 13">DSM 21165</strain>
    </source>
</reference>
<dbReference type="InterPro" id="IPR036942">
    <property type="entry name" value="Beta-barrel_TonB_sf"/>
</dbReference>
<keyword evidence="6 8" id="KW-0472">Membrane</keyword>
<evidence type="ECO:0000313" key="13">
    <source>
        <dbReference type="Proteomes" id="UP000251545"/>
    </source>
</evidence>
<feature type="domain" description="TonB-dependent receptor plug" evidence="11">
    <location>
        <begin position="133"/>
        <end position="257"/>
    </location>
</feature>
<evidence type="ECO:0000256" key="6">
    <source>
        <dbReference type="ARBA" id="ARBA00023136"/>
    </source>
</evidence>
<evidence type="ECO:0000259" key="11">
    <source>
        <dbReference type="Pfam" id="PF07715"/>
    </source>
</evidence>
<organism evidence="12 13">
    <name type="scientific">Jejuia pallidilutea</name>
    <dbReference type="NCBI Taxonomy" id="504487"/>
    <lineage>
        <taxon>Bacteria</taxon>
        <taxon>Pseudomonadati</taxon>
        <taxon>Bacteroidota</taxon>
        <taxon>Flavobacteriia</taxon>
        <taxon>Flavobacteriales</taxon>
        <taxon>Flavobacteriaceae</taxon>
        <taxon>Jejuia</taxon>
    </lineage>
</organism>
<dbReference type="Gene3D" id="2.60.40.1120">
    <property type="entry name" value="Carboxypeptidase-like, regulatory domain"/>
    <property type="match status" value="1"/>
</dbReference>
<dbReference type="InterPro" id="IPR000531">
    <property type="entry name" value="Beta-barrel_TonB"/>
</dbReference>
<dbReference type="AlphaFoldDB" id="A0A362X0M4"/>
<evidence type="ECO:0000259" key="10">
    <source>
        <dbReference type="Pfam" id="PF00593"/>
    </source>
</evidence>
<keyword evidence="3 8" id="KW-1134">Transmembrane beta strand</keyword>
<dbReference type="GO" id="GO:0009279">
    <property type="term" value="C:cell outer membrane"/>
    <property type="evidence" value="ECO:0007669"/>
    <property type="project" value="UniProtKB-SubCell"/>
</dbReference>
<dbReference type="InterPro" id="IPR023997">
    <property type="entry name" value="TonB-dep_OMP_SusC/RagA_CS"/>
</dbReference>
<evidence type="ECO:0000256" key="5">
    <source>
        <dbReference type="ARBA" id="ARBA00023077"/>
    </source>
</evidence>
<dbReference type="InterPro" id="IPR023996">
    <property type="entry name" value="TonB-dep_OMP_SusC/RagA"/>
</dbReference>
<keyword evidence="4 8" id="KW-0812">Transmembrane</keyword>
<proteinExistence type="inferred from homology"/>
<evidence type="ECO:0000256" key="8">
    <source>
        <dbReference type="PROSITE-ProRule" id="PRU01360"/>
    </source>
</evidence>
<comment type="subcellular location">
    <subcellularLocation>
        <location evidence="1 8">Cell outer membrane</location>
        <topology evidence="1 8">Multi-pass membrane protein</topology>
    </subcellularLocation>
</comment>
<keyword evidence="2 8" id="KW-0813">Transport</keyword>
<dbReference type="Pfam" id="PF13715">
    <property type="entry name" value="CarbopepD_reg_2"/>
    <property type="match status" value="1"/>
</dbReference>
<dbReference type="InterPro" id="IPR012910">
    <property type="entry name" value="Plug_dom"/>
</dbReference>
<keyword evidence="7 8" id="KW-0998">Cell outer membrane</keyword>
<dbReference type="InterPro" id="IPR037066">
    <property type="entry name" value="Plug_dom_sf"/>
</dbReference>
<dbReference type="SUPFAM" id="SSF56935">
    <property type="entry name" value="Porins"/>
    <property type="match status" value="1"/>
</dbReference>
<sequence length="1084" mass="121245">MKDKYRSYSYVLVVICMLLSVYSMSAQEKVIISGTITSEADGLPLPGATVGEKDKDNRIINGVATDFNGNYSIALKNPNNTLTYSYVGFVTKEIVPGNRTTIDVVLKEDIAELDVVLVRGVKKVFNGELEVTKRRTATAIETISTKEISETVSAGIVDQLQGRLSGVDIVANSGEPGAGMSIRIRGTSSLNASAEPLIVINGVPFETEIDELFDFGSADEQQYSALIGVSPDDIEEISVLKDAAATALFGSRAANGVLLIKTKRGTRGPARFSYSARATVGWQPEGIPMLNGDQYSTLIKDELIAVNSELEVPQIEFDPEYELFNLYNKNINWIDEITQTGTTQEHFLGVSGGGAKSSYRVSASYKDQLGTTIGSAFKLFTARAILDYNISDKISISSELSYSHGSLDRSYARDGSLGQQALRALALIKMPNQSIYQVDENGNLTDQFYTPINAFQGNGVEYYNPVAMARLSRNNTENNRITPIFRFNYKPITSLEFRSIISLDINVDKTSRFVPEQALGAAWTNSAANRSTFGDAEFFVFRTDNRLNWTPDFGTEDHSLLTSFALQTFEKTSEGYTAVASNSPSNFIQTPIANTRIEGNGNTLNSSFTQNRNVAFNFTFNYQYLDRYILSGGVRSEGNSKFGSSYRYGTFPSIAAKWILSSEPFMKDYEFIDEIGIRASYGVNGNAPNFNYGQYNTYRTFDYNYLDDRPVIPENMELTDLRWETIIQKNIGLTYSFFDRRISGDFEIYQSESRDILTSNTPIPSTSGFSRVPFLNLGDISNEGFELSVRTKIIQKENFGLDFNFNIARNRNLIKRIAESQDAEEGNPLQTGPGGYLKRIQEGNPIGSFYGYRYKGVFSTRDDLIARDENGEVIVDLNGEPKTTVFNNGYEFRPGDAMYEDINNDGNINRLDVVYLGNANPLFFGGFGPTIRYKNFQLNAFFNFRLKQKMINIARMQTESMDDFDNQNTAVLRRWRFEGDQTDIPRAVFNSPVNTLASDRFLEDASFVRLKFVTLRYNFPKEFIKKINFTNASVFLTGTNLLTFTEYSGADPETGNSRNWTQLGYDTNQTPRSQQITLGLNLSF</sequence>
<dbReference type="SUPFAM" id="SSF49464">
    <property type="entry name" value="Carboxypeptidase regulatory domain-like"/>
    <property type="match status" value="1"/>
</dbReference>
<evidence type="ECO:0000256" key="9">
    <source>
        <dbReference type="RuleBase" id="RU003357"/>
    </source>
</evidence>
<dbReference type="NCBIfam" id="TIGR04056">
    <property type="entry name" value="OMP_RagA_SusC"/>
    <property type="match status" value="1"/>
</dbReference>
<evidence type="ECO:0000256" key="4">
    <source>
        <dbReference type="ARBA" id="ARBA00022692"/>
    </source>
</evidence>
<dbReference type="PROSITE" id="PS52016">
    <property type="entry name" value="TONB_DEPENDENT_REC_3"/>
    <property type="match status" value="1"/>
</dbReference>
<evidence type="ECO:0000313" key="12">
    <source>
        <dbReference type="EMBL" id="PQV48948.1"/>
    </source>
</evidence>
<dbReference type="InterPro" id="IPR039426">
    <property type="entry name" value="TonB-dep_rcpt-like"/>
</dbReference>
<evidence type="ECO:0000256" key="7">
    <source>
        <dbReference type="ARBA" id="ARBA00023237"/>
    </source>
</evidence>
<accession>A0A362X0M4</accession>
<dbReference type="Pfam" id="PF00593">
    <property type="entry name" value="TonB_dep_Rec_b-barrel"/>
    <property type="match status" value="1"/>
</dbReference>